<protein>
    <submittedName>
        <fullName evidence="1">Uncharacterized protein</fullName>
    </submittedName>
</protein>
<sequence>MDWETEEFGAAHQGRAGAVLADGSEPKPVYLDTGSGGSMHASTNWWLYDGTFGTPKATHLRGICSCGWRGTHLIPVNWTLAADGPETTDTSAVHDDWVHHIADVQQQTVPLPTGLPDLLEQLDAKLTGLAVEAPLAALRALSVLERTVARTGHTAITCTQADGTSDEQLARALGVTEKDAEKIVSRYLFTRR</sequence>
<gene>
    <name evidence="1" type="ORF">AB0L16_20680</name>
</gene>
<reference evidence="1 2" key="1">
    <citation type="submission" date="2024-06" db="EMBL/GenBank/DDBJ databases">
        <title>The Natural Products Discovery Center: Release of the First 8490 Sequenced Strains for Exploring Actinobacteria Biosynthetic Diversity.</title>
        <authorList>
            <person name="Kalkreuter E."/>
            <person name="Kautsar S.A."/>
            <person name="Yang D."/>
            <person name="Bader C.D."/>
            <person name="Teijaro C.N."/>
            <person name="Fluegel L."/>
            <person name="Davis C.M."/>
            <person name="Simpson J.R."/>
            <person name="Lauterbach L."/>
            <person name="Steele A.D."/>
            <person name="Gui C."/>
            <person name="Meng S."/>
            <person name="Li G."/>
            <person name="Viehrig K."/>
            <person name="Ye F."/>
            <person name="Su P."/>
            <person name="Kiefer A.F."/>
            <person name="Nichols A."/>
            <person name="Cepeda A.J."/>
            <person name="Yan W."/>
            <person name="Fan B."/>
            <person name="Jiang Y."/>
            <person name="Adhikari A."/>
            <person name="Zheng C.-J."/>
            <person name="Schuster L."/>
            <person name="Cowan T.M."/>
            <person name="Smanski M.J."/>
            <person name="Chevrette M.G."/>
            <person name="De Carvalho L.P.S."/>
            <person name="Shen B."/>
        </authorList>
    </citation>
    <scope>NUCLEOTIDE SEQUENCE [LARGE SCALE GENOMIC DNA]</scope>
    <source>
        <strain evidence="1 2">NPDC052347</strain>
    </source>
</reference>
<evidence type="ECO:0000313" key="1">
    <source>
        <dbReference type="EMBL" id="MEV5508832.1"/>
    </source>
</evidence>
<accession>A0ABV3K105</accession>
<dbReference type="EMBL" id="JBFAUK010000016">
    <property type="protein sequence ID" value="MEV5508832.1"/>
    <property type="molecule type" value="Genomic_DNA"/>
</dbReference>
<comment type="caution">
    <text evidence="1">The sequence shown here is derived from an EMBL/GenBank/DDBJ whole genome shotgun (WGS) entry which is preliminary data.</text>
</comment>
<organism evidence="1 2">
    <name type="scientific">Streptomyces orinoci</name>
    <name type="common">Streptoverticillium orinoci</name>
    <dbReference type="NCBI Taxonomy" id="67339"/>
    <lineage>
        <taxon>Bacteria</taxon>
        <taxon>Bacillati</taxon>
        <taxon>Actinomycetota</taxon>
        <taxon>Actinomycetes</taxon>
        <taxon>Kitasatosporales</taxon>
        <taxon>Streptomycetaceae</taxon>
        <taxon>Streptomyces</taxon>
    </lineage>
</organism>
<dbReference type="RefSeq" id="WP_109284592.1">
    <property type="nucleotide sequence ID" value="NZ_JBFAUK010000016.1"/>
</dbReference>
<dbReference type="Proteomes" id="UP001552594">
    <property type="component" value="Unassembled WGS sequence"/>
</dbReference>
<name>A0ABV3K105_STRON</name>
<keyword evidence="2" id="KW-1185">Reference proteome</keyword>
<proteinExistence type="predicted"/>
<evidence type="ECO:0000313" key="2">
    <source>
        <dbReference type="Proteomes" id="UP001552594"/>
    </source>
</evidence>